<feature type="chain" id="PRO_5045522827" evidence="1">
    <location>
        <begin position="31"/>
        <end position="117"/>
    </location>
</feature>
<evidence type="ECO:0000313" key="3">
    <source>
        <dbReference type="Proteomes" id="UP000823775"/>
    </source>
</evidence>
<dbReference type="EMBL" id="JACEIK010000695">
    <property type="protein sequence ID" value="MCD7461060.1"/>
    <property type="molecule type" value="Genomic_DNA"/>
</dbReference>
<proteinExistence type="predicted"/>
<accession>A0ABS8SPY1</accession>
<keyword evidence="1" id="KW-0732">Signal</keyword>
<protein>
    <submittedName>
        <fullName evidence="2">Uncharacterized protein</fullName>
    </submittedName>
</protein>
<keyword evidence="3" id="KW-1185">Reference proteome</keyword>
<organism evidence="2 3">
    <name type="scientific">Datura stramonium</name>
    <name type="common">Jimsonweed</name>
    <name type="synonym">Common thornapple</name>
    <dbReference type="NCBI Taxonomy" id="4076"/>
    <lineage>
        <taxon>Eukaryota</taxon>
        <taxon>Viridiplantae</taxon>
        <taxon>Streptophyta</taxon>
        <taxon>Embryophyta</taxon>
        <taxon>Tracheophyta</taxon>
        <taxon>Spermatophyta</taxon>
        <taxon>Magnoliopsida</taxon>
        <taxon>eudicotyledons</taxon>
        <taxon>Gunneridae</taxon>
        <taxon>Pentapetalae</taxon>
        <taxon>asterids</taxon>
        <taxon>lamiids</taxon>
        <taxon>Solanales</taxon>
        <taxon>Solanaceae</taxon>
        <taxon>Solanoideae</taxon>
        <taxon>Datureae</taxon>
        <taxon>Datura</taxon>
    </lineage>
</organism>
<name>A0ABS8SPY1_DATST</name>
<dbReference type="Proteomes" id="UP000823775">
    <property type="component" value="Unassembled WGS sequence"/>
</dbReference>
<reference evidence="2 3" key="1">
    <citation type="journal article" date="2021" name="BMC Genomics">
        <title>Datura genome reveals duplications of psychoactive alkaloid biosynthetic genes and high mutation rate following tissue culture.</title>
        <authorList>
            <person name="Rajewski A."/>
            <person name="Carter-House D."/>
            <person name="Stajich J."/>
            <person name="Litt A."/>
        </authorList>
    </citation>
    <scope>NUCLEOTIDE SEQUENCE [LARGE SCALE GENOMIC DNA]</scope>
    <source>
        <strain evidence="2">AR-01</strain>
    </source>
</reference>
<evidence type="ECO:0000313" key="2">
    <source>
        <dbReference type="EMBL" id="MCD7461060.1"/>
    </source>
</evidence>
<gene>
    <name evidence="2" type="ORF">HAX54_045073</name>
</gene>
<feature type="signal peptide" evidence="1">
    <location>
        <begin position="1"/>
        <end position="30"/>
    </location>
</feature>
<sequence>MHLEECAANWIRHHSLLSYARAVVLVLVLCEPGDVWNNIVANSQCFMSGTVNVAAFIIVHCQALNPMVGRFKRSKVDTVQSLLHKLKYGHLSFMKRSINREKEPSNCEEHLQERQSR</sequence>
<comment type="caution">
    <text evidence="2">The sequence shown here is derived from an EMBL/GenBank/DDBJ whole genome shotgun (WGS) entry which is preliminary data.</text>
</comment>
<evidence type="ECO:0000256" key="1">
    <source>
        <dbReference type="SAM" id="SignalP"/>
    </source>
</evidence>